<evidence type="ECO:0000313" key="8">
    <source>
        <dbReference type="EMBL" id="OZI46992.1"/>
    </source>
</evidence>
<feature type="binding site" evidence="7">
    <location>
        <position position="142"/>
    </location>
    <ligand>
        <name>Fe cation</name>
        <dbReference type="ChEBI" id="CHEBI:24875"/>
        <note>catalytic</note>
    </ligand>
</feature>
<keyword evidence="2 7" id="KW-0479">Metal-binding</keyword>
<dbReference type="Proteomes" id="UP000216913">
    <property type="component" value="Unassembled WGS sequence"/>
</dbReference>
<accession>A0A261TCL4</accession>
<dbReference type="GO" id="GO:0008198">
    <property type="term" value="F:ferrous iron binding"/>
    <property type="evidence" value="ECO:0007669"/>
    <property type="project" value="TreeGrafter"/>
</dbReference>
<dbReference type="SUPFAM" id="SSF51182">
    <property type="entry name" value="RmlC-like cupins"/>
    <property type="match status" value="1"/>
</dbReference>
<dbReference type="GO" id="GO:0019448">
    <property type="term" value="P:L-cysteine catabolic process"/>
    <property type="evidence" value="ECO:0007669"/>
    <property type="project" value="TreeGrafter"/>
</dbReference>
<evidence type="ECO:0000256" key="5">
    <source>
        <dbReference type="ARBA" id="ARBA00023004"/>
    </source>
</evidence>
<dbReference type="PANTHER" id="PTHR12918:SF1">
    <property type="entry name" value="CYSTEINE DIOXYGENASE TYPE 1"/>
    <property type="match status" value="1"/>
</dbReference>
<feature type="binding site" evidence="7">
    <location>
        <position position="89"/>
    </location>
    <ligand>
        <name>Fe cation</name>
        <dbReference type="ChEBI" id="CHEBI:24875"/>
        <note>catalytic</note>
    </ligand>
</feature>
<feature type="cross-link" description="3'-(S-cysteinyl)-tyrosine (Cys-Tyr)" evidence="6">
    <location>
        <begin position="95"/>
        <end position="158"/>
    </location>
</feature>
<feature type="binding site" evidence="7">
    <location>
        <position position="91"/>
    </location>
    <ligand>
        <name>Fe cation</name>
        <dbReference type="ChEBI" id="CHEBI:24875"/>
        <note>catalytic</note>
    </ligand>
</feature>
<protein>
    <submittedName>
        <fullName evidence="8">Cysteine dioxygenase</fullName>
    </submittedName>
</protein>
<evidence type="ECO:0000256" key="6">
    <source>
        <dbReference type="PIRSR" id="PIRSR610300-50"/>
    </source>
</evidence>
<keyword evidence="4" id="KW-0560">Oxidoreductase</keyword>
<dbReference type="InterPro" id="IPR011051">
    <property type="entry name" value="RmlC_Cupin_sf"/>
</dbReference>
<dbReference type="InterPro" id="IPR014710">
    <property type="entry name" value="RmlC-like_jellyroll"/>
</dbReference>
<dbReference type="Gene3D" id="2.60.120.10">
    <property type="entry name" value="Jelly Rolls"/>
    <property type="match status" value="1"/>
</dbReference>
<dbReference type="EMBL" id="NEVP01000011">
    <property type="protein sequence ID" value="OZI46992.1"/>
    <property type="molecule type" value="Genomic_DNA"/>
</dbReference>
<proteinExistence type="inferred from homology"/>
<comment type="similarity">
    <text evidence="1">Belongs to the cysteine dioxygenase family.</text>
</comment>
<sequence>MPMHLELQSPGLQDICHAVDRAQHDALHGLLRELAQGVARAGDPLADLPEAARSGNADTYTRHIAYADPHGRYTVAYLVWRPGQYSPIHGHKTWCAYRVLQGELTETHYRYDSSHEHAHEHGRVLRRAGDIITATPGLGQIHRLGNAGDAPAISLHIYGVARADIATGVNLLVREAHTAH</sequence>
<comment type="caution">
    <text evidence="8">The sequence shown here is derived from an EMBL/GenBank/DDBJ whole genome shotgun (WGS) entry which is preliminary data.</text>
</comment>
<keyword evidence="6" id="KW-0883">Thioether bond</keyword>
<evidence type="ECO:0000256" key="2">
    <source>
        <dbReference type="ARBA" id="ARBA00022723"/>
    </source>
</evidence>
<dbReference type="GO" id="GO:0017172">
    <property type="term" value="F:cysteine dioxygenase activity"/>
    <property type="evidence" value="ECO:0007669"/>
    <property type="project" value="TreeGrafter"/>
</dbReference>
<evidence type="ECO:0000256" key="3">
    <source>
        <dbReference type="ARBA" id="ARBA00022964"/>
    </source>
</evidence>
<dbReference type="Pfam" id="PF05995">
    <property type="entry name" value="CDO_I"/>
    <property type="match status" value="1"/>
</dbReference>
<name>A0A261TCL4_9BORD</name>
<dbReference type="OrthoDB" id="7059163at2"/>
<keyword evidence="5 7" id="KW-0408">Iron</keyword>
<organism evidence="8 9">
    <name type="scientific">Bordetella genomosp. 5</name>
    <dbReference type="NCBI Taxonomy" id="1395608"/>
    <lineage>
        <taxon>Bacteria</taxon>
        <taxon>Pseudomonadati</taxon>
        <taxon>Pseudomonadota</taxon>
        <taxon>Betaproteobacteria</taxon>
        <taxon>Burkholderiales</taxon>
        <taxon>Alcaligenaceae</taxon>
        <taxon>Bordetella</taxon>
    </lineage>
</organism>
<gene>
    <name evidence="8" type="ORF">CAL25_20265</name>
</gene>
<dbReference type="PANTHER" id="PTHR12918">
    <property type="entry name" value="CYSTEINE DIOXYGENASE"/>
    <property type="match status" value="1"/>
</dbReference>
<keyword evidence="9" id="KW-1185">Reference proteome</keyword>
<evidence type="ECO:0000256" key="7">
    <source>
        <dbReference type="PIRSR" id="PIRSR610300-51"/>
    </source>
</evidence>
<evidence type="ECO:0000256" key="1">
    <source>
        <dbReference type="ARBA" id="ARBA00006622"/>
    </source>
</evidence>
<dbReference type="CDD" id="cd10548">
    <property type="entry name" value="cupin_CDO"/>
    <property type="match status" value="1"/>
</dbReference>
<evidence type="ECO:0000256" key="4">
    <source>
        <dbReference type="ARBA" id="ARBA00023002"/>
    </source>
</evidence>
<dbReference type="AlphaFoldDB" id="A0A261TCL4"/>
<keyword evidence="3 8" id="KW-0223">Dioxygenase</keyword>
<dbReference type="InterPro" id="IPR010300">
    <property type="entry name" value="CDO_1"/>
</dbReference>
<evidence type="ECO:0000313" key="9">
    <source>
        <dbReference type="Proteomes" id="UP000216913"/>
    </source>
</evidence>
<reference evidence="8 9" key="1">
    <citation type="submission" date="2017-05" db="EMBL/GenBank/DDBJ databases">
        <title>Complete and WGS of Bordetella genogroups.</title>
        <authorList>
            <person name="Spilker T."/>
            <person name="LiPuma J."/>
        </authorList>
    </citation>
    <scope>NUCLEOTIDE SEQUENCE [LARGE SCALE GENOMIC DNA]</scope>
    <source>
        <strain evidence="8 9">AU10456</strain>
    </source>
</reference>